<dbReference type="InterPro" id="IPR000276">
    <property type="entry name" value="GPCR_Rhodpsn"/>
</dbReference>
<keyword evidence="2 8" id="KW-0812">Transmembrane</keyword>
<keyword evidence="4" id="KW-0297">G-protein coupled receptor</keyword>
<dbReference type="Gene3D" id="1.20.1070.10">
    <property type="entry name" value="Rhodopsin 7-helix transmembrane proteins"/>
    <property type="match status" value="1"/>
</dbReference>
<feature type="transmembrane region" description="Helical" evidence="8">
    <location>
        <begin position="42"/>
        <end position="67"/>
    </location>
</feature>
<feature type="transmembrane region" description="Helical" evidence="8">
    <location>
        <begin position="175"/>
        <end position="195"/>
    </location>
</feature>
<dbReference type="InterPro" id="IPR017452">
    <property type="entry name" value="GPCR_Rhodpsn_7TM"/>
</dbReference>
<evidence type="ECO:0000256" key="4">
    <source>
        <dbReference type="ARBA" id="ARBA00023040"/>
    </source>
</evidence>
<dbReference type="Pfam" id="PF00001">
    <property type="entry name" value="7tm_1"/>
    <property type="match status" value="1"/>
</dbReference>
<dbReference type="GO" id="GO:0004930">
    <property type="term" value="F:G protein-coupled receptor activity"/>
    <property type="evidence" value="ECO:0007669"/>
    <property type="project" value="UniProtKB-KW"/>
</dbReference>
<evidence type="ECO:0000259" key="9">
    <source>
        <dbReference type="PROSITE" id="PS50262"/>
    </source>
</evidence>
<dbReference type="EMBL" id="JBAMIC010000008">
    <property type="protein sequence ID" value="KAK7103149.1"/>
    <property type="molecule type" value="Genomic_DNA"/>
</dbReference>
<feature type="transmembrane region" description="Helical" evidence="8">
    <location>
        <begin position="120"/>
        <end position="143"/>
    </location>
</feature>
<keyword evidence="5 8" id="KW-0472">Membrane</keyword>
<feature type="transmembrane region" description="Helical" evidence="8">
    <location>
        <begin position="79"/>
        <end position="100"/>
    </location>
</feature>
<dbReference type="PANTHER" id="PTHR24240">
    <property type="entry name" value="OPSIN"/>
    <property type="match status" value="1"/>
</dbReference>
<evidence type="ECO:0000256" key="2">
    <source>
        <dbReference type="ARBA" id="ARBA00022692"/>
    </source>
</evidence>
<comment type="caution">
    <text evidence="10">The sequence shown here is derived from an EMBL/GenBank/DDBJ whole genome shotgun (WGS) entry which is preliminary data.</text>
</comment>
<keyword evidence="3 8" id="KW-1133">Transmembrane helix</keyword>
<dbReference type="PROSITE" id="PS50262">
    <property type="entry name" value="G_PROTEIN_RECEP_F1_2"/>
    <property type="match status" value="1"/>
</dbReference>
<protein>
    <recommendedName>
        <fullName evidence="9">G-protein coupled receptors family 1 profile domain-containing protein</fullName>
    </recommendedName>
</protein>
<feature type="transmembrane region" description="Helical" evidence="8">
    <location>
        <begin position="320"/>
        <end position="343"/>
    </location>
</feature>
<comment type="subcellular location">
    <subcellularLocation>
        <location evidence="1">Membrane</location>
        <topology evidence="1">Multi-pass membrane protein</topology>
    </subcellularLocation>
</comment>
<dbReference type="AlphaFoldDB" id="A0AAN9BEB7"/>
<evidence type="ECO:0000313" key="10">
    <source>
        <dbReference type="EMBL" id="KAK7103149.1"/>
    </source>
</evidence>
<evidence type="ECO:0000256" key="6">
    <source>
        <dbReference type="ARBA" id="ARBA00023170"/>
    </source>
</evidence>
<evidence type="ECO:0000256" key="3">
    <source>
        <dbReference type="ARBA" id="ARBA00022989"/>
    </source>
</evidence>
<evidence type="ECO:0000313" key="11">
    <source>
        <dbReference type="Proteomes" id="UP001374579"/>
    </source>
</evidence>
<evidence type="ECO:0000256" key="8">
    <source>
        <dbReference type="SAM" id="Phobius"/>
    </source>
</evidence>
<evidence type="ECO:0000256" key="7">
    <source>
        <dbReference type="ARBA" id="ARBA00023224"/>
    </source>
</evidence>
<feature type="transmembrane region" description="Helical" evidence="8">
    <location>
        <begin position="6"/>
        <end position="30"/>
    </location>
</feature>
<feature type="transmembrane region" description="Helical" evidence="8">
    <location>
        <begin position="282"/>
        <end position="300"/>
    </location>
</feature>
<proteinExistence type="predicted"/>
<keyword evidence="7" id="KW-0807">Transducer</keyword>
<dbReference type="SUPFAM" id="SSF81321">
    <property type="entry name" value="Family A G protein-coupled receptor-like"/>
    <property type="match status" value="1"/>
</dbReference>
<reference evidence="10 11" key="1">
    <citation type="submission" date="2024-02" db="EMBL/GenBank/DDBJ databases">
        <title>Chromosome-scale genome assembly of the rough periwinkle Littorina saxatilis.</title>
        <authorList>
            <person name="De Jode A."/>
            <person name="Faria R."/>
            <person name="Formenti G."/>
            <person name="Sims Y."/>
            <person name="Smith T.P."/>
            <person name="Tracey A."/>
            <person name="Wood J.M.D."/>
            <person name="Zagrodzka Z.B."/>
            <person name="Johannesson K."/>
            <person name="Butlin R.K."/>
            <person name="Leder E.H."/>
        </authorList>
    </citation>
    <scope>NUCLEOTIDE SEQUENCE [LARGE SCALE GENOMIC DNA]</scope>
    <source>
        <strain evidence="10">Snail1</strain>
        <tissue evidence="10">Muscle</tissue>
    </source>
</reference>
<dbReference type="GO" id="GO:0016020">
    <property type="term" value="C:membrane"/>
    <property type="evidence" value="ECO:0007669"/>
    <property type="project" value="UniProtKB-SubCell"/>
</dbReference>
<organism evidence="10 11">
    <name type="scientific">Littorina saxatilis</name>
    <dbReference type="NCBI Taxonomy" id="31220"/>
    <lineage>
        <taxon>Eukaryota</taxon>
        <taxon>Metazoa</taxon>
        <taxon>Spiralia</taxon>
        <taxon>Lophotrochozoa</taxon>
        <taxon>Mollusca</taxon>
        <taxon>Gastropoda</taxon>
        <taxon>Caenogastropoda</taxon>
        <taxon>Littorinimorpha</taxon>
        <taxon>Littorinoidea</taxon>
        <taxon>Littorinidae</taxon>
        <taxon>Littorina</taxon>
    </lineage>
</organism>
<accession>A0AAN9BEB7</accession>
<evidence type="ECO:0000256" key="5">
    <source>
        <dbReference type="ARBA" id="ARBA00023136"/>
    </source>
</evidence>
<name>A0AAN9BEB7_9CAEN</name>
<dbReference type="Proteomes" id="UP001374579">
    <property type="component" value="Unassembled WGS sequence"/>
</dbReference>
<evidence type="ECO:0000256" key="1">
    <source>
        <dbReference type="ARBA" id="ARBA00004141"/>
    </source>
</evidence>
<dbReference type="InterPro" id="IPR050125">
    <property type="entry name" value="GPCR_opsins"/>
</dbReference>
<gene>
    <name evidence="10" type="ORF">V1264_018109</name>
</gene>
<feature type="domain" description="G-protein coupled receptors family 1 profile" evidence="9">
    <location>
        <begin position="21"/>
        <end position="340"/>
    </location>
</feature>
<sequence length="361" mass="40931">MSTYLAPGVLVALACLLSLIVNIISLVVFFTRRRLRRRAHLIPLFHLAVVDLLAVVTWSTVAVVIAVTDWSPPAEVCQVHAYFRSMWNMLHVHTLSVLAIERALRLVKPSRHVIIFQPRVVGFLLGGVWVFDLLVASIPHYGWLEVRLVREEMQCSPDFTTSTATLDFDLCVKWALPYLLLMAPCFAGSFIKVVAARRRAADRGDILLETSPHTTSHAYTQRLTDFQNRFKQVGTKSAKPKLGEKVFTSQGYVTDSDSDVNDISGQELRTPRKVFSLARREYVLLKTYVIISCVYVILWLPHVAVTFVLNYTPFTPVSDWLITLVTCLTHCPQFVLPVICMTYNDSFRRCVAKTLCCAKRR</sequence>
<dbReference type="PRINTS" id="PR00237">
    <property type="entry name" value="GPCRRHODOPSN"/>
</dbReference>
<keyword evidence="6" id="KW-0675">Receptor</keyword>
<keyword evidence="11" id="KW-1185">Reference proteome</keyword>